<evidence type="ECO:0000313" key="2">
    <source>
        <dbReference type="EMBL" id="KAB2687559.1"/>
    </source>
</evidence>
<reference evidence="2 3" key="1">
    <citation type="submission" date="2019-09" db="EMBL/GenBank/DDBJ databases">
        <title>Taxonomic organization of the family Brucellaceae based on a phylogenomic approach.</title>
        <authorList>
            <person name="Leclercq S."/>
            <person name="Cloeckaert A."/>
            <person name="Zygmunt M.S."/>
        </authorList>
    </citation>
    <scope>NUCLEOTIDE SEQUENCE [LARGE SCALE GENOMIC DNA]</scope>
    <source>
        <strain evidence="2 3">WS1830</strain>
    </source>
</reference>
<evidence type="ECO:0008006" key="4">
    <source>
        <dbReference type="Google" id="ProtNLM"/>
    </source>
</evidence>
<dbReference type="Proteomes" id="UP000481643">
    <property type="component" value="Unassembled WGS sequence"/>
</dbReference>
<keyword evidence="1" id="KW-0732">Signal</keyword>
<sequence>MKILAMMAMTCVIAAGCTTASYPPQPKSPVQRYTLTKPDIFVIRMGLLGSVRDPDSLVFGDAEAIKRGNGLIEVCGTVNGKNGFGGYTGFVPYNGILGPNSAGERVFVVAGFGDGGSGSQAVLNLCREHGVLKPA</sequence>
<evidence type="ECO:0000313" key="3">
    <source>
        <dbReference type="Proteomes" id="UP000481643"/>
    </source>
</evidence>
<dbReference type="PROSITE" id="PS51257">
    <property type="entry name" value="PROKAR_LIPOPROTEIN"/>
    <property type="match status" value="1"/>
</dbReference>
<dbReference type="AlphaFoldDB" id="A0A6L3YU64"/>
<proteinExistence type="predicted"/>
<name>A0A6L3YU64_9HYPH</name>
<dbReference type="RefSeq" id="WP_151651522.1">
    <property type="nucleotide sequence ID" value="NZ_WBVX01000006.1"/>
</dbReference>
<comment type="caution">
    <text evidence="2">The sequence shown here is derived from an EMBL/GenBank/DDBJ whole genome shotgun (WGS) entry which is preliminary data.</text>
</comment>
<organism evidence="2 3">
    <name type="scientific">Brucella tritici</name>
    <dbReference type="NCBI Taxonomy" id="94626"/>
    <lineage>
        <taxon>Bacteria</taxon>
        <taxon>Pseudomonadati</taxon>
        <taxon>Pseudomonadota</taxon>
        <taxon>Alphaproteobacteria</taxon>
        <taxon>Hyphomicrobiales</taxon>
        <taxon>Brucellaceae</taxon>
        <taxon>Brucella/Ochrobactrum group</taxon>
        <taxon>Brucella</taxon>
    </lineage>
</organism>
<accession>A0A6L3YU64</accession>
<feature type="chain" id="PRO_5026912228" description="Lipoprotein" evidence="1">
    <location>
        <begin position="21"/>
        <end position="135"/>
    </location>
</feature>
<feature type="signal peptide" evidence="1">
    <location>
        <begin position="1"/>
        <end position="20"/>
    </location>
</feature>
<evidence type="ECO:0000256" key="1">
    <source>
        <dbReference type="SAM" id="SignalP"/>
    </source>
</evidence>
<protein>
    <recommendedName>
        <fullName evidence="4">Lipoprotein</fullName>
    </recommendedName>
</protein>
<gene>
    <name evidence="2" type="ORF">F9L08_08375</name>
</gene>
<dbReference type="EMBL" id="WBVX01000006">
    <property type="protein sequence ID" value="KAB2687559.1"/>
    <property type="molecule type" value="Genomic_DNA"/>
</dbReference>